<accession>A0A852PX28</accession>
<dbReference type="RefSeq" id="WP_053466548.1">
    <property type="nucleotide sequence ID" value="NZ_JACBKA010000061.1"/>
</dbReference>
<dbReference type="Pfam" id="PF24172">
    <property type="entry name" value="CdiI_ImmP"/>
    <property type="match status" value="1"/>
</dbReference>
<protein>
    <submittedName>
        <fullName evidence="1">Uncharacterized protein</fullName>
    </submittedName>
</protein>
<dbReference type="InterPro" id="IPR049585">
    <property type="entry name" value="CdiI_EcoliA0-like"/>
</dbReference>
<dbReference type="Proteomes" id="UP000590599">
    <property type="component" value="Unassembled WGS sequence"/>
</dbReference>
<dbReference type="AlphaFoldDB" id="A0A852PX28"/>
<comment type="caution">
    <text evidence="1">The sequence shown here is derived from an EMBL/GenBank/DDBJ whole genome shotgun (WGS) entry which is preliminary data.</text>
</comment>
<evidence type="ECO:0000313" key="1">
    <source>
        <dbReference type="EMBL" id="NYA28261.1"/>
    </source>
</evidence>
<dbReference type="EMBL" id="JACBKA010000061">
    <property type="protein sequence ID" value="NYA28261.1"/>
    <property type="molecule type" value="Genomic_DNA"/>
</dbReference>
<sequence>MTLFDECKEALSENFHLLSEDEKEQVLKEFYTYPFEYGSIDKDSKKIKILNLDRLIELIEKKIINQNVYVLADINDVPVFKTNLLLALDKLDDISALSTRVFILGIGYLAQVVSRNPPLDIVIPINGDISKFL</sequence>
<evidence type="ECO:0000313" key="2">
    <source>
        <dbReference type="Proteomes" id="UP000590599"/>
    </source>
</evidence>
<organism evidence="1 2">
    <name type="scientific">Haemophilus haemolyticus</name>
    <dbReference type="NCBI Taxonomy" id="726"/>
    <lineage>
        <taxon>Bacteria</taxon>
        <taxon>Pseudomonadati</taxon>
        <taxon>Pseudomonadota</taxon>
        <taxon>Gammaproteobacteria</taxon>
        <taxon>Pasteurellales</taxon>
        <taxon>Pasteurellaceae</taxon>
        <taxon>Haemophilus</taxon>
    </lineage>
</organism>
<dbReference type="CDD" id="cd20693">
    <property type="entry name" value="CdiI_EcoliA0-like"/>
    <property type="match status" value="1"/>
</dbReference>
<proteinExistence type="predicted"/>
<gene>
    <name evidence="1" type="ORF">HZI69_10575</name>
</gene>
<name>A0A852PX28_HAEHA</name>
<reference evidence="1 2" key="1">
    <citation type="submission" date="2020-07" db="EMBL/GenBank/DDBJ databases">
        <title>Genus Haemophilus, Bergeys manual.</title>
        <authorList>
            <person name="Noerskov-Lauritsen N."/>
        </authorList>
    </citation>
    <scope>NUCLEOTIDE SEQUENCE [LARGE SCALE GENOMIC DNA]</scope>
    <source>
        <strain evidence="1 2">CCUG30047</strain>
    </source>
</reference>